<dbReference type="Pfam" id="PF13407">
    <property type="entry name" value="Peripla_BP_4"/>
    <property type="match status" value="1"/>
</dbReference>
<evidence type="ECO:0000256" key="4">
    <source>
        <dbReference type="SAM" id="MobiDB-lite"/>
    </source>
</evidence>
<keyword evidence="3 5" id="KW-0732">Signal</keyword>
<comment type="similarity">
    <text evidence="2">Belongs to the bacterial solute-binding protein 2 family.</text>
</comment>
<evidence type="ECO:0000256" key="5">
    <source>
        <dbReference type="SAM" id="SignalP"/>
    </source>
</evidence>
<dbReference type="InterPro" id="IPR025997">
    <property type="entry name" value="SBP_2_dom"/>
</dbReference>
<proteinExistence type="inferred from homology"/>
<dbReference type="Proteomes" id="UP000054537">
    <property type="component" value="Unassembled WGS sequence"/>
</dbReference>
<dbReference type="SUPFAM" id="SSF53822">
    <property type="entry name" value="Periplasmic binding protein-like I"/>
    <property type="match status" value="1"/>
</dbReference>
<dbReference type="InterPro" id="IPR028082">
    <property type="entry name" value="Peripla_BP_I"/>
</dbReference>
<evidence type="ECO:0000256" key="3">
    <source>
        <dbReference type="ARBA" id="ARBA00022729"/>
    </source>
</evidence>
<reference evidence="7 8" key="1">
    <citation type="submission" date="2014-10" db="EMBL/GenBank/DDBJ databases">
        <title>Draft genome sequence of Actinoplanes utahensis NRRL 12052.</title>
        <authorList>
            <person name="Velasco-Bucheli B."/>
            <person name="del Cerro C."/>
            <person name="Hormigo D."/>
            <person name="Garcia J.L."/>
            <person name="Acebal C."/>
            <person name="Arroyo M."/>
            <person name="de la Mata I."/>
        </authorList>
    </citation>
    <scope>NUCLEOTIDE SEQUENCE [LARGE SCALE GENOMIC DNA]</scope>
    <source>
        <strain evidence="7 8">NRRL 12052</strain>
    </source>
</reference>
<name>A0A0A6UIE0_ACTUT</name>
<evidence type="ECO:0000313" key="7">
    <source>
        <dbReference type="EMBL" id="KHD74094.1"/>
    </source>
</evidence>
<evidence type="ECO:0000313" key="8">
    <source>
        <dbReference type="Proteomes" id="UP000054537"/>
    </source>
</evidence>
<gene>
    <name evidence="7" type="ORF">MB27_30765</name>
</gene>
<dbReference type="Gene3D" id="3.40.50.2300">
    <property type="match status" value="2"/>
</dbReference>
<feature type="compositionally biased region" description="Basic and acidic residues" evidence="4">
    <location>
        <begin position="190"/>
        <end position="205"/>
    </location>
</feature>
<keyword evidence="8" id="KW-1185">Reference proteome</keyword>
<evidence type="ECO:0000256" key="1">
    <source>
        <dbReference type="ARBA" id="ARBA00004196"/>
    </source>
</evidence>
<dbReference type="CDD" id="cd19973">
    <property type="entry name" value="PBP1_ABC_sugar_binding-like"/>
    <property type="match status" value="1"/>
</dbReference>
<dbReference type="EMBL" id="JRTT01000056">
    <property type="protein sequence ID" value="KHD74094.1"/>
    <property type="molecule type" value="Genomic_DNA"/>
</dbReference>
<comment type="caution">
    <text evidence="7">The sequence shown here is derived from an EMBL/GenBank/DDBJ whole genome shotgun (WGS) entry which is preliminary data.</text>
</comment>
<evidence type="ECO:0000256" key="2">
    <source>
        <dbReference type="ARBA" id="ARBA00007639"/>
    </source>
</evidence>
<dbReference type="GO" id="GO:0030246">
    <property type="term" value="F:carbohydrate binding"/>
    <property type="evidence" value="ECO:0007669"/>
    <property type="project" value="UniProtKB-ARBA"/>
</dbReference>
<comment type="subcellular location">
    <subcellularLocation>
        <location evidence="1">Cell envelope</location>
    </subcellularLocation>
</comment>
<dbReference type="PROSITE" id="PS51257">
    <property type="entry name" value="PROKAR_LIPOPROTEIN"/>
    <property type="match status" value="1"/>
</dbReference>
<evidence type="ECO:0000259" key="6">
    <source>
        <dbReference type="Pfam" id="PF13407"/>
    </source>
</evidence>
<feature type="domain" description="Periplasmic binding protein" evidence="6">
    <location>
        <begin position="29"/>
        <end position="297"/>
    </location>
</feature>
<dbReference type="AlphaFoldDB" id="A0A0A6UIE0"/>
<accession>A0A0A6UIE0</accession>
<protein>
    <submittedName>
        <fullName evidence="7">Sugar ABC transporter</fullName>
    </submittedName>
</protein>
<sequence length="340" mass="35664">MRGIGKAAVCLMLVLTGAACNRGTGEPIVGLITKTDTNPFFVTMKNGAQAAAGQYGVELQTFAGRVDGDNEAQVLAIENLISFGAEGFLITPNDSSAIVPAIDRAHEAGMLVIALDTPVEPVDAADATFATDNYEAGRLIGRWAKTKFEKEGKQARIAMLDLNANQVSVDVQRDQGFLEGFGVDVSDPGRIGDETDPRIAGHDVTDGNEEGGRTAMENLLQKDPSINLVYTINEPAAAGAYQALKAAGRDQDVTIVSVDGGCPGVDNVANGVIGATSMQFPVKMAEMGVQAIAEYARTGARPQNTTGKNFVDTGVELITDEPQAGVEAKDSAWGKQNCWG</sequence>
<feature type="chain" id="PRO_5038485297" evidence="5">
    <location>
        <begin position="22"/>
        <end position="340"/>
    </location>
</feature>
<dbReference type="eggNOG" id="COG1879">
    <property type="taxonomic scope" value="Bacteria"/>
</dbReference>
<dbReference type="PANTHER" id="PTHR46847">
    <property type="entry name" value="D-ALLOSE-BINDING PERIPLASMIC PROTEIN-RELATED"/>
    <property type="match status" value="1"/>
</dbReference>
<feature type="signal peptide" evidence="5">
    <location>
        <begin position="1"/>
        <end position="21"/>
    </location>
</feature>
<dbReference type="STRING" id="1869.MB27_30765"/>
<dbReference type="PANTHER" id="PTHR46847:SF1">
    <property type="entry name" value="D-ALLOSE-BINDING PERIPLASMIC PROTEIN-RELATED"/>
    <property type="match status" value="1"/>
</dbReference>
<dbReference type="GO" id="GO:0030313">
    <property type="term" value="C:cell envelope"/>
    <property type="evidence" value="ECO:0007669"/>
    <property type="project" value="UniProtKB-SubCell"/>
</dbReference>
<organism evidence="7 8">
    <name type="scientific">Actinoplanes utahensis</name>
    <dbReference type="NCBI Taxonomy" id="1869"/>
    <lineage>
        <taxon>Bacteria</taxon>
        <taxon>Bacillati</taxon>
        <taxon>Actinomycetota</taxon>
        <taxon>Actinomycetes</taxon>
        <taxon>Micromonosporales</taxon>
        <taxon>Micromonosporaceae</taxon>
        <taxon>Actinoplanes</taxon>
    </lineage>
</organism>
<dbReference type="RefSeq" id="WP_043530361.1">
    <property type="nucleotide sequence ID" value="NZ_BAABKU010000056.1"/>
</dbReference>
<dbReference type="OrthoDB" id="4827464at2"/>
<feature type="region of interest" description="Disordered" evidence="4">
    <location>
        <begin position="188"/>
        <end position="210"/>
    </location>
</feature>